<dbReference type="OrthoDB" id="1684416at2759"/>
<dbReference type="EMBL" id="CAJVPL010004568">
    <property type="protein sequence ID" value="CAG8648998.1"/>
    <property type="molecule type" value="Genomic_DNA"/>
</dbReference>
<feature type="region of interest" description="Disordered" evidence="1">
    <location>
        <begin position="321"/>
        <end position="383"/>
    </location>
</feature>
<feature type="region of interest" description="Disordered" evidence="1">
    <location>
        <begin position="408"/>
        <end position="434"/>
    </location>
</feature>
<name>A0A9N9DQ81_9GLOM</name>
<feature type="region of interest" description="Disordered" evidence="1">
    <location>
        <begin position="518"/>
        <end position="560"/>
    </location>
</feature>
<sequence>MATAHNLKGIQKNKPPLKESATTATNIANSNNNASTLINNDTLYDFDAPKYRTFNEDSTYGEDRRLGTPASPLIKFDSVIASPFWSKPPPLLPTSLHKTNKENNVPKETNATTTFKVNKLDALVRSSTKQKTTIAHLNNHHQAKGKKPIEIPLKVYDEFKVDPSDFYDQNQKFQLEPVRNSKNALDQLHRNLGIKKKNPCDDPLYNFEAPTWGDFNENVTFGSGDSWFDRHLPTPGQSLINTSKVSVAPTELNTTIIPTAVPDIKDLNPQERPAVISTPVSANKKEQNLPKKSSVNSTTIVPKKINTPKKLLVTFIDEFSEKEGKEPDPPKKSSIISTPVPTVQKKEPKLPERSTPYPKQINTPKQNVPKKSLQPDLQHKPINSQKKISPITSKAIVLTQKRQILKKRKSPLRAPPKKARSSLIRRKSRGVQKRQPVLRKNVTIPKPFKFHSTSRATQEKRVSYVPLAAQVQRFYSDRFKSSTMKLINHVNKNTIKAPRPPFSAKVGSSSRHDLCKEYHEREQQTQKPGKENKTTTTSNNNNPHKKSKKPLTRPIGFKFKTDARIEKRKIFEKKN</sequence>
<comment type="caution">
    <text evidence="2">The sequence shown here is derived from an EMBL/GenBank/DDBJ whole genome shotgun (WGS) entry which is preliminary data.</text>
</comment>
<protein>
    <submittedName>
        <fullName evidence="2">11380_t:CDS:1</fullName>
    </submittedName>
</protein>
<dbReference type="AlphaFoldDB" id="A0A9N9DQ81"/>
<keyword evidence="3" id="KW-1185">Reference proteome</keyword>
<evidence type="ECO:0000256" key="1">
    <source>
        <dbReference type="SAM" id="MobiDB-lite"/>
    </source>
</evidence>
<feature type="compositionally biased region" description="Basic and acidic residues" evidence="1">
    <location>
        <begin position="321"/>
        <end position="331"/>
    </location>
</feature>
<reference evidence="2" key="1">
    <citation type="submission" date="2021-06" db="EMBL/GenBank/DDBJ databases">
        <authorList>
            <person name="Kallberg Y."/>
            <person name="Tangrot J."/>
            <person name="Rosling A."/>
        </authorList>
    </citation>
    <scope>NUCLEOTIDE SEQUENCE</scope>
    <source>
        <strain evidence="2">MT106</strain>
    </source>
</reference>
<proteinExistence type="predicted"/>
<evidence type="ECO:0000313" key="2">
    <source>
        <dbReference type="EMBL" id="CAG8648998.1"/>
    </source>
</evidence>
<evidence type="ECO:0000313" key="3">
    <source>
        <dbReference type="Proteomes" id="UP000789831"/>
    </source>
</evidence>
<dbReference type="Proteomes" id="UP000789831">
    <property type="component" value="Unassembled WGS sequence"/>
</dbReference>
<feature type="compositionally biased region" description="Basic residues" evidence="1">
    <location>
        <begin position="408"/>
        <end position="432"/>
    </location>
</feature>
<accession>A0A9N9DQ81</accession>
<gene>
    <name evidence="2" type="ORF">AGERDE_LOCUS11320</name>
</gene>
<feature type="region of interest" description="Disordered" evidence="1">
    <location>
        <begin position="278"/>
        <end position="297"/>
    </location>
</feature>
<organism evidence="2 3">
    <name type="scientific">Ambispora gerdemannii</name>
    <dbReference type="NCBI Taxonomy" id="144530"/>
    <lineage>
        <taxon>Eukaryota</taxon>
        <taxon>Fungi</taxon>
        <taxon>Fungi incertae sedis</taxon>
        <taxon>Mucoromycota</taxon>
        <taxon>Glomeromycotina</taxon>
        <taxon>Glomeromycetes</taxon>
        <taxon>Archaeosporales</taxon>
        <taxon>Ambisporaceae</taxon>
        <taxon>Ambispora</taxon>
    </lineage>
</organism>
<feature type="compositionally biased region" description="Basic and acidic residues" evidence="1">
    <location>
        <begin position="518"/>
        <end position="533"/>
    </location>
</feature>